<dbReference type="Pfam" id="PF07736">
    <property type="entry name" value="CM_1"/>
    <property type="match status" value="1"/>
</dbReference>
<dbReference type="NCBIfam" id="TIGR01796">
    <property type="entry name" value="CM_mono_aroH"/>
    <property type="match status" value="1"/>
</dbReference>
<dbReference type="SUPFAM" id="SSF55298">
    <property type="entry name" value="YjgF-like"/>
    <property type="match status" value="1"/>
</dbReference>
<dbReference type="PANTHER" id="PTHR21164:SF0">
    <property type="entry name" value="CHORISMATE MUTASE AROH"/>
    <property type="match status" value="1"/>
</dbReference>
<gene>
    <name evidence="4" type="primary">aroH</name>
    <name evidence="4" type="ORF">H0267_05085</name>
</gene>
<dbReference type="PANTHER" id="PTHR21164">
    <property type="entry name" value="CHORISMATE MUTASE"/>
    <property type="match status" value="1"/>
</dbReference>
<dbReference type="Proteomes" id="UP000614490">
    <property type="component" value="Unassembled WGS sequence"/>
</dbReference>
<dbReference type="Gene3D" id="3.30.1330.40">
    <property type="entry name" value="RutC-like"/>
    <property type="match status" value="1"/>
</dbReference>
<dbReference type="GO" id="GO:0046417">
    <property type="term" value="P:chorismate metabolic process"/>
    <property type="evidence" value="ECO:0007669"/>
    <property type="project" value="TreeGrafter"/>
</dbReference>
<accession>A0A931HU47</accession>
<dbReference type="GO" id="GO:0008652">
    <property type="term" value="P:amino acid biosynthetic process"/>
    <property type="evidence" value="ECO:0007669"/>
    <property type="project" value="UniProtKB-UniRule"/>
</dbReference>
<evidence type="ECO:0000256" key="1">
    <source>
        <dbReference type="NCBIfam" id="TIGR01796"/>
    </source>
</evidence>
<feature type="binding site" evidence="2">
    <location>
        <position position="6"/>
    </location>
    <ligand>
        <name>prephenate</name>
        <dbReference type="ChEBI" id="CHEBI:29934"/>
    </ligand>
</feature>
<reference evidence="4 5" key="1">
    <citation type="journal article" date="2005" name="Int. J. Syst. Evol. Microbiol.">
        <title>Halobacillus yeomjeoni sp. nov., isolated from a marine solar saltern in Korea.</title>
        <authorList>
            <person name="Yoon J.H."/>
            <person name="Kang S.J."/>
            <person name="Lee C.H."/>
            <person name="Oh H.W."/>
            <person name="Oh T.K."/>
        </authorList>
    </citation>
    <scope>NUCLEOTIDE SEQUENCE [LARGE SCALE GENOMIC DNA]</scope>
    <source>
        <strain evidence="4 5">KCTC 3957</strain>
    </source>
</reference>
<keyword evidence="2 3" id="KW-0057">Aromatic amino acid biosynthesis</keyword>
<feature type="binding site" evidence="2">
    <location>
        <position position="107"/>
    </location>
    <ligand>
        <name>prephenate</name>
        <dbReference type="ChEBI" id="CHEBI:29934"/>
    </ligand>
</feature>
<comment type="caution">
    <text evidence="4">The sequence shown here is derived from an EMBL/GenBank/DDBJ whole genome shotgun (WGS) entry which is preliminary data.</text>
</comment>
<dbReference type="RefSeq" id="WP_197316185.1">
    <property type="nucleotide sequence ID" value="NZ_JADZSC010000001.1"/>
</dbReference>
<evidence type="ECO:0000256" key="2">
    <source>
        <dbReference type="PIRSR" id="PIRSR005965-1"/>
    </source>
</evidence>
<dbReference type="InterPro" id="IPR008243">
    <property type="entry name" value="Chorismate_mutase_AroH"/>
</dbReference>
<comment type="catalytic activity">
    <reaction evidence="3">
        <text>chorismate = prephenate</text>
        <dbReference type="Rhea" id="RHEA:13897"/>
        <dbReference type="ChEBI" id="CHEBI:29748"/>
        <dbReference type="ChEBI" id="CHEBI:29934"/>
        <dbReference type="EC" id="5.4.99.5"/>
    </reaction>
</comment>
<dbReference type="EC" id="5.4.99.5" evidence="1 3"/>
<dbReference type="GO" id="GO:0009073">
    <property type="term" value="P:aromatic amino acid family biosynthetic process"/>
    <property type="evidence" value="ECO:0007669"/>
    <property type="project" value="UniProtKB-UniRule"/>
</dbReference>
<dbReference type="EMBL" id="JADZSC010000001">
    <property type="protein sequence ID" value="MBH0229584.1"/>
    <property type="molecule type" value="Genomic_DNA"/>
</dbReference>
<name>A0A931HU47_9BACI</name>
<keyword evidence="2 3" id="KW-0028">Amino-acid biosynthesis</keyword>
<dbReference type="CDD" id="cd02185">
    <property type="entry name" value="AroH"/>
    <property type="match status" value="1"/>
</dbReference>
<evidence type="ECO:0000256" key="3">
    <source>
        <dbReference type="PROSITE-ProRule" id="PRU00514"/>
    </source>
</evidence>
<sequence length="120" mass="13683">MIRGIRGATTVENNHADEIVQRSAELLADLVQQNGIQPEDIVSVFFTVTEDVTEAFPAKSIRELEGWTYVPVMCMREIPVPDSLQKCIRVMVTAETTKDQADIHHIYHHEAQELRPDLKR</sequence>
<keyword evidence="5" id="KW-1185">Reference proteome</keyword>
<evidence type="ECO:0000313" key="4">
    <source>
        <dbReference type="EMBL" id="MBH0229584.1"/>
    </source>
</evidence>
<organism evidence="4 5">
    <name type="scientific">Halobacillus yeomjeoni</name>
    <dbReference type="NCBI Taxonomy" id="311194"/>
    <lineage>
        <taxon>Bacteria</taxon>
        <taxon>Bacillati</taxon>
        <taxon>Bacillota</taxon>
        <taxon>Bacilli</taxon>
        <taxon>Bacillales</taxon>
        <taxon>Bacillaceae</taxon>
        <taxon>Halobacillus</taxon>
    </lineage>
</organism>
<proteinExistence type="predicted"/>
<keyword evidence="3 4" id="KW-0413">Isomerase</keyword>
<dbReference type="PIRSF" id="PIRSF005965">
    <property type="entry name" value="Chor_mut_AroH"/>
    <property type="match status" value="1"/>
</dbReference>
<evidence type="ECO:0000313" key="5">
    <source>
        <dbReference type="Proteomes" id="UP000614490"/>
    </source>
</evidence>
<dbReference type="InterPro" id="IPR035959">
    <property type="entry name" value="RutC-like_sf"/>
</dbReference>
<dbReference type="GO" id="GO:0004106">
    <property type="term" value="F:chorismate mutase activity"/>
    <property type="evidence" value="ECO:0007669"/>
    <property type="project" value="UniProtKB-UniRule"/>
</dbReference>
<dbReference type="AlphaFoldDB" id="A0A931HU47"/>
<protein>
    <recommendedName>
        <fullName evidence="1 3">chorismate mutase</fullName>
        <ecNumber evidence="1 3">5.4.99.5</ecNumber>
    </recommendedName>
</protein>
<feature type="binding site" evidence="2">
    <location>
        <position position="89"/>
    </location>
    <ligand>
        <name>prephenate</name>
        <dbReference type="ChEBI" id="CHEBI:29934"/>
    </ligand>
</feature>
<dbReference type="PROSITE" id="PS51167">
    <property type="entry name" value="CHORISMATE_MUT_1"/>
    <property type="match status" value="1"/>
</dbReference>